<accession>A0A385UI16</accession>
<dbReference type="EMBL" id="MH727562">
    <property type="protein sequence ID" value="AYB70735.1"/>
    <property type="molecule type" value="Genomic_DNA"/>
</dbReference>
<evidence type="ECO:0000313" key="2">
    <source>
        <dbReference type="Proteomes" id="UP000277768"/>
    </source>
</evidence>
<evidence type="ECO:0000313" key="1">
    <source>
        <dbReference type="EMBL" id="AYB70735.1"/>
    </source>
</evidence>
<name>A0A385UI16_9CAUD</name>
<proteinExistence type="predicted"/>
<organism evidence="1 2">
    <name type="scientific">Mycobacterium phage VasuNzinga</name>
    <dbReference type="NCBI Taxonomy" id="2301620"/>
    <lineage>
        <taxon>Viruses</taxon>
        <taxon>Duplodnaviria</taxon>
        <taxon>Heunggongvirae</taxon>
        <taxon>Uroviricota</taxon>
        <taxon>Caudoviricetes</taxon>
        <taxon>Marvinvirus</taxon>
        <taxon>Marvinvirus marvin</taxon>
    </lineage>
</organism>
<dbReference type="Proteomes" id="UP000277768">
    <property type="component" value="Segment"/>
</dbReference>
<protein>
    <submittedName>
        <fullName evidence="1">Uncharacterized protein</fullName>
    </submittedName>
</protein>
<reference evidence="1 2" key="1">
    <citation type="submission" date="2018-08" db="EMBL/GenBank/DDBJ databases">
        <authorList>
            <person name="Arabshahi J."/>
            <person name="Bell S."/>
            <person name="Berglund Z."/>
            <person name="Carrithers M."/>
            <person name="Carroll C."/>
            <person name="Chan J."/>
            <person name="Cushing H."/>
            <person name="Falender Z."/>
            <person name="Fitzgerald K."/>
            <person name="Flynn H."/>
            <person name="Gao Z."/>
            <person name="Gaskin E."/>
            <person name="Greene J."/>
            <person name="Gupta S."/>
            <person name="Hamlin J."/>
            <person name="Harrell D."/>
            <person name="Haskins E."/>
            <person name="Hong Y."/>
            <person name="Kerstiens E."/>
            <person name="Kikla A."/>
            <person name="Krampen J."/>
            <person name="Ku M."/>
            <person name="Kuchta V."/>
            <person name="Lang E."/>
            <person name="Larson A."/>
            <person name="Lin C.F."/>
            <person name="Martineau K."/>
            <person name="McCool M."/>
            <person name="McCormick S."/>
            <person name="Miller C."/>
            <person name="Misicko E."/>
            <person name="Nagy C."/>
            <person name="Novak L."/>
            <person name="Otero A."/>
            <person name="Park A."/>
            <person name="Ram C."/>
            <person name="Ravichandran V."/>
            <person name="Reuhs M."/>
            <person name="Riedel J."/>
            <person name="Rosen J."/>
            <person name="Russo J."/>
            <person name="Sanchez C."/>
            <person name="Shank E."/>
            <person name="Shao A."/>
            <person name="Shapiro G."/>
            <person name="Shoaf T."/>
            <person name="Smith G."/>
            <person name="Spiritoso H."/>
            <person name="Yu Z.H."/>
            <person name="Zhang Z."/>
            <person name="Girish V."/>
            <person name="Walker N."/>
            <person name="Li Y."/>
            <person name="Clase K.L."/>
            <person name="Garlena R.A."/>
            <person name="Russell D.A."/>
            <person name="Pope W.H."/>
            <person name="Jacobs-Sera D."/>
            <person name="Hatfull G.F."/>
        </authorList>
    </citation>
    <scope>NUCLEOTIDE SEQUENCE [LARGE SCALE GENOMIC DNA]</scope>
</reference>
<sequence>MATTVAKRITDKQRDLIKHLCEERGLCVDKVVASRFGRDMTLDQLTGGRNGQASDLIAFLFDQGRGLAGTTPAKVKIQPGLYQVGSMAVKITVGRSGQWYAQRAKRTPLGFKWEYLGRRIDMRGARLLDPEVVEAFVKETGLE</sequence>
<gene>
    <name evidence="1" type="primary">104</name>
    <name evidence="1" type="ORF">SEA_VASUNZINGA_104</name>
</gene>